<sequence length="74" mass="8180">MTVTADLAKLLDRDYENMSLSELLKAPVHAMSGVSEKDAELLKQAFNIKTIGDLGRNRLFRMAADLADLADNSR</sequence>
<proteinExistence type="predicted"/>
<dbReference type="Proteomes" id="UP000630097">
    <property type="component" value="Unassembled WGS sequence"/>
</dbReference>
<protein>
    <submittedName>
        <fullName evidence="1">Uncharacterized protein</fullName>
    </submittedName>
</protein>
<dbReference type="EMBL" id="BONV01000014">
    <property type="protein sequence ID" value="GIG80447.1"/>
    <property type="molecule type" value="Genomic_DNA"/>
</dbReference>
<reference evidence="1 2" key="1">
    <citation type="submission" date="2021-01" db="EMBL/GenBank/DDBJ databases">
        <title>Whole genome shotgun sequence of Planotetraspora kaengkrachanensis NBRC 104272.</title>
        <authorList>
            <person name="Komaki H."/>
            <person name="Tamura T."/>
        </authorList>
    </citation>
    <scope>NUCLEOTIDE SEQUENCE [LARGE SCALE GENOMIC DNA]</scope>
    <source>
        <strain evidence="1 2">NBRC 104272</strain>
    </source>
</reference>
<dbReference type="RefSeq" id="WP_203883857.1">
    <property type="nucleotide sequence ID" value="NZ_BAABHH010000012.1"/>
</dbReference>
<name>A0A8J3PSL7_9ACTN</name>
<accession>A0A8J3PSL7</accession>
<evidence type="ECO:0000313" key="1">
    <source>
        <dbReference type="EMBL" id="GIG80447.1"/>
    </source>
</evidence>
<organism evidence="1 2">
    <name type="scientific">Planotetraspora kaengkrachanensis</name>
    <dbReference type="NCBI Taxonomy" id="575193"/>
    <lineage>
        <taxon>Bacteria</taxon>
        <taxon>Bacillati</taxon>
        <taxon>Actinomycetota</taxon>
        <taxon>Actinomycetes</taxon>
        <taxon>Streptosporangiales</taxon>
        <taxon>Streptosporangiaceae</taxon>
        <taxon>Planotetraspora</taxon>
    </lineage>
</organism>
<dbReference type="AlphaFoldDB" id="A0A8J3PSL7"/>
<gene>
    <name evidence="1" type="ORF">Pka01_35740</name>
</gene>
<keyword evidence="2" id="KW-1185">Reference proteome</keyword>
<evidence type="ECO:0000313" key="2">
    <source>
        <dbReference type="Proteomes" id="UP000630097"/>
    </source>
</evidence>
<comment type="caution">
    <text evidence="1">The sequence shown here is derived from an EMBL/GenBank/DDBJ whole genome shotgun (WGS) entry which is preliminary data.</text>
</comment>